<feature type="transmembrane region" description="Helical" evidence="5">
    <location>
        <begin position="189"/>
        <end position="209"/>
    </location>
</feature>
<feature type="transmembrane region" description="Helical" evidence="5">
    <location>
        <begin position="260"/>
        <end position="285"/>
    </location>
</feature>
<dbReference type="InterPro" id="IPR017452">
    <property type="entry name" value="GPCR_Rhodpsn_7TM"/>
</dbReference>
<evidence type="ECO:0000256" key="4">
    <source>
        <dbReference type="ARBA" id="ARBA00023136"/>
    </source>
</evidence>
<dbReference type="OMA" id="IQCERDN"/>
<feature type="transmembrane region" description="Helical" evidence="5">
    <location>
        <begin position="110"/>
        <end position="128"/>
    </location>
</feature>
<reference evidence="7" key="1">
    <citation type="submission" date="2025-08" db="UniProtKB">
        <authorList>
            <consortium name="Ensembl"/>
        </authorList>
    </citation>
    <scope>IDENTIFICATION</scope>
</reference>
<dbReference type="SUPFAM" id="SSF81321">
    <property type="entry name" value="Family A G protein-coupled receptor-like"/>
    <property type="match status" value="1"/>
</dbReference>
<name>A0A8C5AP67_GADMO</name>
<evidence type="ECO:0000259" key="6">
    <source>
        <dbReference type="PROSITE" id="PS50262"/>
    </source>
</evidence>
<dbReference type="Proteomes" id="UP000694546">
    <property type="component" value="Chromosome 13"/>
</dbReference>
<keyword evidence="4 5" id="KW-0472">Membrane</keyword>
<evidence type="ECO:0000256" key="5">
    <source>
        <dbReference type="SAM" id="Phobius"/>
    </source>
</evidence>
<evidence type="ECO:0000313" key="8">
    <source>
        <dbReference type="Proteomes" id="UP000694546"/>
    </source>
</evidence>
<dbReference type="GO" id="GO:0004984">
    <property type="term" value="F:olfactory receptor activity"/>
    <property type="evidence" value="ECO:0007669"/>
    <property type="project" value="TreeGrafter"/>
</dbReference>
<dbReference type="Gene3D" id="1.20.1070.10">
    <property type="entry name" value="Rhodopsin 7-helix transmembrane proteins"/>
    <property type="match status" value="1"/>
</dbReference>
<feature type="domain" description="G-protein coupled receptors family 1 profile" evidence="6">
    <location>
        <begin position="26"/>
        <end position="283"/>
    </location>
</feature>
<dbReference type="CDD" id="cd00637">
    <property type="entry name" value="7tm_classA_rhodopsin-like"/>
    <property type="match status" value="1"/>
</dbReference>
<dbReference type="Pfam" id="PF00001">
    <property type="entry name" value="7tm_1"/>
    <property type="match status" value="1"/>
</dbReference>
<feature type="transmembrane region" description="Helical" evidence="5">
    <location>
        <begin position="229"/>
        <end position="248"/>
    </location>
</feature>
<comment type="subcellular location">
    <subcellularLocation>
        <location evidence="1">Membrane</location>
    </subcellularLocation>
</comment>
<feature type="transmembrane region" description="Helical" evidence="5">
    <location>
        <begin position="85"/>
        <end position="104"/>
    </location>
</feature>
<keyword evidence="3 5" id="KW-1133">Transmembrane helix</keyword>
<organism evidence="7 8">
    <name type="scientific">Gadus morhua</name>
    <name type="common">Atlantic cod</name>
    <dbReference type="NCBI Taxonomy" id="8049"/>
    <lineage>
        <taxon>Eukaryota</taxon>
        <taxon>Metazoa</taxon>
        <taxon>Chordata</taxon>
        <taxon>Craniata</taxon>
        <taxon>Vertebrata</taxon>
        <taxon>Euteleostomi</taxon>
        <taxon>Actinopterygii</taxon>
        <taxon>Neopterygii</taxon>
        <taxon>Teleostei</taxon>
        <taxon>Neoteleostei</taxon>
        <taxon>Acanthomorphata</taxon>
        <taxon>Zeiogadaria</taxon>
        <taxon>Gadariae</taxon>
        <taxon>Gadiformes</taxon>
        <taxon>Gadoidei</taxon>
        <taxon>Gadidae</taxon>
        <taxon>Gadus</taxon>
    </lineage>
</organism>
<keyword evidence="8" id="KW-1185">Reference proteome</keyword>
<dbReference type="PANTHER" id="PTHR26451:SF998">
    <property type="entry name" value="ODORANT RECEPTOR-RELATED"/>
    <property type="match status" value="1"/>
</dbReference>
<dbReference type="GeneTree" id="ENSGT00940000161337"/>
<dbReference type="InterPro" id="IPR052921">
    <property type="entry name" value="GPCR1_Superfamily_Member"/>
</dbReference>
<dbReference type="PANTHER" id="PTHR26451">
    <property type="entry name" value="G_PROTEIN_RECEP_F1_2 DOMAIN-CONTAINING PROTEIN"/>
    <property type="match status" value="1"/>
</dbReference>
<dbReference type="GO" id="GO:0005549">
    <property type="term" value="F:odorant binding"/>
    <property type="evidence" value="ECO:0007669"/>
    <property type="project" value="TreeGrafter"/>
</dbReference>
<reference evidence="7" key="2">
    <citation type="submission" date="2025-09" db="UniProtKB">
        <authorList>
            <consortium name="Ensembl"/>
        </authorList>
    </citation>
    <scope>IDENTIFICATION</scope>
</reference>
<feature type="transmembrane region" description="Helical" evidence="5">
    <location>
        <begin position="140"/>
        <end position="163"/>
    </location>
</feature>
<dbReference type="GO" id="GO:0016020">
    <property type="term" value="C:membrane"/>
    <property type="evidence" value="ECO:0007669"/>
    <property type="project" value="UniProtKB-SubCell"/>
</dbReference>
<dbReference type="GO" id="GO:0004930">
    <property type="term" value="F:G protein-coupled receptor activity"/>
    <property type="evidence" value="ECO:0007669"/>
    <property type="project" value="InterPro"/>
</dbReference>
<proteinExistence type="predicted"/>
<evidence type="ECO:0000256" key="2">
    <source>
        <dbReference type="ARBA" id="ARBA00022692"/>
    </source>
</evidence>
<dbReference type="Ensembl" id="ENSGMOT00000010381.2">
    <property type="protein sequence ID" value="ENSGMOP00000034281.1"/>
    <property type="gene ID" value="ENSGMOG00000009469.2"/>
</dbReference>
<protein>
    <recommendedName>
        <fullName evidence="6">G-protein coupled receptors family 1 profile domain-containing protein</fullName>
    </recommendedName>
</protein>
<dbReference type="AlphaFoldDB" id="A0A8C5AP67"/>
<dbReference type="PROSITE" id="PS50262">
    <property type="entry name" value="G_PROTEIN_RECEP_F1_2"/>
    <property type="match status" value="1"/>
</dbReference>
<evidence type="ECO:0000256" key="1">
    <source>
        <dbReference type="ARBA" id="ARBA00004370"/>
    </source>
</evidence>
<feature type="transmembrane region" description="Helical" evidence="5">
    <location>
        <begin position="20"/>
        <end position="40"/>
    </location>
</feature>
<evidence type="ECO:0000313" key="7">
    <source>
        <dbReference type="Ensembl" id="ENSGMOP00000034281.1"/>
    </source>
</evidence>
<dbReference type="InterPro" id="IPR000276">
    <property type="entry name" value="GPCR_Rhodpsn"/>
</dbReference>
<feature type="transmembrane region" description="Helical" evidence="5">
    <location>
        <begin position="60"/>
        <end position="80"/>
    </location>
</feature>
<evidence type="ECO:0000256" key="3">
    <source>
        <dbReference type="ARBA" id="ARBA00022989"/>
    </source>
</evidence>
<keyword evidence="2 5" id="KW-0812">Transmembrane</keyword>
<accession>A0A8C5AP67</accession>
<sequence length="315" mass="36013">MNLSSNNITVVTASRSREGVYIAAAKNVIVVALFVSINYINGTLVHTFSKHQIFSMNPRYILFIHMVLNDMLQLTVSVLLFVLSYVFFSINACICCSLVTLAALTTQNTPLNLVCMATECFIAVFLPLRHAQLCTVRRTYTLIGLIWLVSSAAIIPDVLIALATEPLEYFLSRVFCVRDNIFPKLIEKVHVYNIVFLVLVWLILFYVYVKILVAAKGANADAKKARDTVLLHAFQLLLCMLTYIAPVLKRSLFLWFPRHYANALFVCYIVIQMFPRFLSPIVYGLRDKTFRQYLKRNMMLKKIKTKIVKPLHSLK</sequence>
<dbReference type="FunFam" id="1.20.1070.10:FF:000096">
    <property type="entry name" value="Odorant receptor 131-2"/>
    <property type="match status" value="1"/>
</dbReference>